<dbReference type="RefSeq" id="WP_128356387.1">
    <property type="nucleotide sequence ID" value="NZ_CP022987.1"/>
</dbReference>
<dbReference type="InterPro" id="IPR029069">
    <property type="entry name" value="HotDog_dom_sf"/>
</dbReference>
<evidence type="ECO:0000313" key="2">
    <source>
        <dbReference type="Proteomes" id="UP000283474"/>
    </source>
</evidence>
<keyword evidence="2" id="KW-1185">Reference proteome</keyword>
<dbReference type="EMBL" id="CP022987">
    <property type="protein sequence ID" value="QAA95373.1"/>
    <property type="molecule type" value="Genomic_DNA"/>
</dbReference>
<evidence type="ECO:0008006" key="3">
    <source>
        <dbReference type="Google" id="ProtNLM"/>
    </source>
</evidence>
<name>A0A410GGD0_9BURK</name>
<proteinExistence type="predicted"/>
<dbReference type="Gene3D" id="3.10.129.10">
    <property type="entry name" value="Hotdog Thioesterase"/>
    <property type="match status" value="1"/>
</dbReference>
<dbReference type="AlphaFoldDB" id="A0A410GGD0"/>
<sequence length="150" mass="17238">MTRPSEVKPREGAQPGTPYADFEAGALLPEMQFTITPEINQEYLAAIDEQDATYYTYKGRPVCAPNVLSVYLLAVLYRRYPPIQGIVVFDQLWKWRHPIFADENTDLVAFGEVTEKFEKRDRKWLKFTAQFKKTDGTLVAEAAHTLHLPE</sequence>
<dbReference type="OrthoDB" id="8449555at2"/>
<organism evidence="1 2">
    <name type="scientific">Pollutimonas thiosulfatoxidans</name>
    <dbReference type="NCBI Taxonomy" id="2028345"/>
    <lineage>
        <taxon>Bacteria</taxon>
        <taxon>Pseudomonadati</taxon>
        <taxon>Pseudomonadota</taxon>
        <taxon>Betaproteobacteria</taxon>
        <taxon>Burkholderiales</taxon>
        <taxon>Alcaligenaceae</taxon>
        <taxon>Pollutimonas</taxon>
    </lineage>
</organism>
<dbReference type="KEGG" id="pus:CKA81_17005"/>
<protein>
    <recommendedName>
        <fullName evidence="3">MaoC-like domain-containing protein</fullName>
    </recommendedName>
</protein>
<dbReference type="Proteomes" id="UP000283474">
    <property type="component" value="Chromosome"/>
</dbReference>
<reference evidence="1 2" key="1">
    <citation type="submission" date="2017-08" db="EMBL/GenBank/DDBJ databases">
        <authorList>
            <person name="Park S.-J."/>
            <person name="Kim H."/>
        </authorList>
    </citation>
    <scope>NUCLEOTIDE SEQUENCE [LARGE SCALE GENOMIC DNA]</scope>
    <source>
        <strain evidence="2">ye3</strain>
    </source>
</reference>
<accession>A0A410GGD0</accession>
<gene>
    <name evidence="1" type="ORF">CKA81_17005</name>
</gene>
<evidence type="ECO:0000313" key="1">
    <source>
        <dbReference type="EMBL" id="QAA95373.1"/>
    </source>
</evidence>
<dbReference type="SUPFAM" id="SSF54637">
    <property type="entry name" value="Thioesterase/thiol ester dehydrase-isomerase"/>
    <property type="match status" value="1"/>
</dbReference>